<organism evidence="1 2">
    <name type="scientific">Mycena rosella</name>
    <name type="common">Pink bonnet</name>
    <name type="synonym">Agaricus rosellus</name>
    <dbReference type="NCBI Taxonomy" id="1033263"/>
    <lineage>
        <taxon>Eukaryota</taxon>
        <taxon>Fungi</taxon>
        <taxon>Dikarya</taxon>
        <taxon>Basidiomycota</taxon>
        <taxon>Agaricomycotina</taxon>
        <taxon>Agaricomycetes</taxon>
        <taxon>Agaricomycetidae</taxon>
        <taxon>Agaricales</taxon>
        <taxon>Marasmiineae</taxon>
        <taxon>Mycenaceae</taxon>
        <taxon>Mycena</taxon>
    </lineage>
</organism>
<keyword evidence="2" id="KW-1185">Reference proteome</keyword>
<dbReference type="Gene3D" id="3.40.50.1000">
    <property type="entry name" value="HAD superfamily/HAD-like"/>
    <property type="match status" value="1"/>
</dbReference>
<evidence type="ECO:0008006" key="3">
    <source>
        <dbReference type="Google" id="ProtNLM"/>
    </source>
</evidence>
<name>A0AAD7D240_MYCRO</name>
<proteinExistence type="predicted"/>
<reference evidence="1" key="1">
    <citation type="submission" date="2023-03" db="EMBL/GenBank/DDBJ databases">
        <title>Massive genome expansion in bonnet fungi (Mycena s.s.) driven by repeated elements and novel gene families across ecological guilds.</title>
        <authorList>
            <consortium name="Lawrence Berkeley National Laboratory"/>
            <person name="Harder C.B."/>
            <person name="Miyauchi S."/>
            <person name="Viragh M."/>
            <person name="Kuo A."/>
            <person name="Thoen E."/>
            <person name="Andreopoulos B."/>
            <person name="Lu D."/>
            <person name="Skrede I."/>
            <person name="Drula E."/>
            <person name="Henrissat B."/>
            <person name="Morin E."/>
            <person name="Kohler A."/>
            <person name="Barry K."/>
            <person name="LaButti K."/>
            <person name="Morin E."/>
            <person name="Salamov A."/>
            <person name="Lipzen A."/>
            <person name="Mereny Z."/>
            <person name="Hegedus B."/>
            <person name="Baldrian P."/>
            <person name="Stursova M."/>
            <person name="Weitz H."/>
            <person name="Taylor A."/>
            <person name="Grigoriev I.V."/>
            <person name="Nagy L.G."/>
            <person name="Martin F."/>
            <person name="Kauserud H."/>
        </authorList>
    </citation>
    <scope>NUCLEOTIDE SEQUENCE</scope>
    <source>
        <strain evidence="1">CBHHK067</strain>
    </source>
</reference>
<dbReference type="AlphaFoldDB" id="A0AAD7D240"/>
<evidence type="ECO:0000313" key="2">
    <source>
        <dbReference type="Proteomes" id="UP001221757"/>
    </source>
</evidence>
<dbReference type="Gene3D" id="1.10.150.750">
    <property type="match status" value="1"/>
</dbReference>
<dbReference type="SUPFAM" id="SSF56784">
    <property type="entry name" value="HAD-like"/>
    <property type="match status" value="1"/>
</dbReference>
<sequence>MEAKQRIPQARYSQILAHAHADVATRLGLSVDERSSSLFAASLSSWPLFDDAVGCLRTLASVIPNMVGLCDVDNPHAPSFAALEPYFSEYHDALDVPREQRCIVSNGLLRDLEPSRELGVPAVWMRYPGSLAVGVPSVERSPPVKVCVDFADLVSNIHESKTAVSAAA</sequence>
<evidence type="ECO:0000313" key="1">
    <source>
        <dbReference type="EMBL" id="KAJ7674351.1"/>
    </source>
</evidence>
<accession>A0AAD7D240</accession>
<dbReference type="Proteomes" id="UP001221757">
    <property type="component" value="Unassembled WGS sequence"/>
</dbReference>
<dbReference type="EMBL" id="JARKIE010000155">
    <property type="protein sequence ID" value="KAJ7674351.1"/>
    <property type="molecule type" value="Genomic_DNA"/>
</dbReference>
<dbReference type="InterPro" id="IPR036412">
    <property type="entry name" value="HAD-like_sf"/>
</dbReference>
<dbReference type="InterPro" id="IPR023214">
    <property type="entry name" value="HAD_sf"/>
</dbReference>
<gene>
    <name evidence="1" type="ORF">B0H17DRAFT_1208054</name>
</gene>
<comment type="caution">
    <text evidence="1">The sequence shown here is derived from an EMBL/GenBank/DDBJ whole genome shotgun (WGS) entry which is preliminary data.</text>
</comment>
<protein>
    <recommendedName>
        <fullName evidence="3">Haloacid dehalogenase</fullName>
    </recommendedName>
</protein>